<dbReference type="OrthoDB" id="2269179at2759"/>
<dbReference type="HOGENOM" id="CLU_309941_0_0_1"/>
<evidence type="ECO:0000256" key="1">
    <source>
        <dbReference type="SAM" id="MobiDB-lite"/>
    </source>
</evidence>
<reference evidence="2 3" key="1">
    <citation type="submission" date="2015-01" db="EMBL/GenBank/DDBJ databases">
        <title>The Genome Sequence of Exophiala sideris CBS121828.</title>
        <authorList>
            <consortium name="The Broad Institute Genomics Platform"/>
            <person name="Cuomo C."/>
            <person name="de Hoog S."/>
            <person name="Gorbushina A."/>
            <person name="Stielow B."/>
            <person name="Teixiera M."/>
            <person name="Abouelleil A."/>
            <person name="Chapman S.B."/>
            <person name="Priest M."/>
            <person name="Young S.K."/>
            <person name="Wortman J."/>
            <person name="Nusbaum C."/>
            <person name="Birren B."/>
        </authorList>
    </citation>
    <scope>NUCLEOTIDE SEQUENCE [LARGE SCALE GENOMIC DNA]</scope>
    <source>
        <strain evidence="2 3">CBS 121828</strain>
    </source>
</reference>
<organism evidence="2 3">
    <name type="scientific">Exophiala sideris</name>
    <dbReference type="NCBI Taxonomy" id="1016849"/>
    <lineage>
        <taxon>Eukaryota</taxon>
        <taxon>Fungi</taxon>
        <taxon>Dikarya</taxon>
        <taxon>Ascomycota</taxon>
        <taxon>Pezizomycotina</taxon>
        <taxon>Eurotiomycetes</taxon>
        <taxon>Chaetothyriomycetidae</taxon>
        <taxon>Chaetothyriales</taxon>
        <taxon>Herpotrichiellaceae</taxon>
        <taxon>Exophiala</taxon>
    </lineage>
</organism>
<dbReference type="Proteomes" id="UP000053599">
    <property type="component" value="Unassembled WGS sequence"/>
</dbReference>
<gene>
    <name evidence="2" type="ORF">PV11_03312</name>
</gene>
<name>A0A0D1WG89_9EURO</name>
<accession>A0A0D1WG89</accession>
<protein>
    <submittedName>
        <fullName evidence="2">Uncharacterized protein</fullName>
    </submittedName>
</protein>
<feature type="region of interest" description="Disordered" evidence="1">
    <location>
        <begin position="1"/>
        <end position="36"/>
    </location>
</feature>
<dbReference type="STRING" id="1016849.A0A0D1WG89"/>
<proteinExistence type="predicted"/>
<dbReference type="EMBL" id="KN846951">
    <property type="protein sequence ID" value="KIV87790.1"/>
    <property type="molecule type" value="Genomic_DNA"/>
</dbReference>
<sequence length="950" mass="105571">MGTSQSGSSKLDKLLEASQRTPFDEAKVPSASQPLPDVFRQRAQQVRRRFTNERRVKSIKQPKLPVSLDGTELKNLRQGVFDVVKLRLQHRGVSITTIPESFFAWMLPKNNANAADWNLLINNPVLLSNVQLGKMFNMVSSAGPKEAEPGEVLFYMRTFAFTLEELTELIQAMFEEGFGSHDTPYVLWELIQDLDPVADAGSTIFVRYCGTTTEGSAWDRHEHDLRNSYTTMKSIFFKICQRLFPHIMAAVELHEFPDATLLTGGLDSHKQHIVDIREQAMIALLGPSTLLNTAKGGLHTQFVAHEEDNAVIAGLSTSLLQKLPGYNEQCQNLDLIRRYSQEAQDYAQSNPATTNTARYPIDNAVKDVIYNSAVPALVGGYCLMVTIGSDLTPDSIEDLKPWYKGGFESADLLISMFNEIAKVELGFPSMQSSFVADMYDANQLPFVDLYPWAKKEASDLDKALELLRKYLQAVKPIIVLTLGGLVSGVATGSFHQQHGIKAARINQVLGTLLPSKFDEAVADKDDDNCCVVIPCFHPGSVRQSAVRGEFSVRIIQMTLAVVWLAMDVAYSLAHEGDLSKREICQEVVKRVNAKTGPATEFGKRMQKLKDQYLETHATVRRMLTTDARDKLSQAGKGKKVATDLPKSGADVASGTDLLARPKSQGKKATLGQHGDITVIKTTRVRWRRALEQLGLVCDCDMADGDPNRPTRRQQVERLMSLSLGGLYGANSGKTEDDVRNWLLKVPKDTLYFFAANSITEQVEEIPDFISLFLEESVDAEDDEWKDNQEACQQASTKGQAWLTQSITKQRTSSREAASIARESFYSLLKKSDPDLAESMKQESTKAARAFQQLFQQNGDEVQIRPGNVLLLKWQSDGKDYDIKDFRLPAGCVPFIPGDTRHLFMIPEGLDIKDSSGRSLGTGRGRDIALSIHNLVSICALHPLGPQFLKL</sequence>
<evidence type="ECO:0000313" key="3">
    <source>
        <dbReference type="Proteomes" id="UP000053599"/>
    </source>
</evidence>
<evidence type="ECO:0000313" key="2">
    <source>
        <dbReference type="EMBL" id="KIV87790.1"/>
    </source>
</evidence>
<dbReference type="AlphaFoldDB" id="A0A0D1WG89"/>